<dbReference type="Proteomes" id="UP000032141">
    <property type="component" value="Chromosome C4"/>
</dbReference>
<proteinExistence type="predicted"/>
<name>A0A0D3BV48_BRAOL</name>
<protein>
    <submittedName>
        <fullName evidence="1">Uncharacterized protein</fullName>
    </submittedName>
</protein>
<sequence>MLISPVPITTWANTRQTVFPHSSPVTVHRKRSCSLQRGPIVSKHLTDAISILLI</sequence>
<evidence type="ECO:0000313" key="1">
    <source>
        <dbReference type="EnsemblPlants" id="Bo4g084830.1"/>
    </source>
</evidence>
<dbReference type="Gramene" id="Bo4g084830.1">
    <property type="protein sequence ID" value="Bo4g084830.1"/>
    <property type="gene ID" value="Bo4g084830"/>
</dbReference>
<dbReference type="HOGENOM" id="CLU_3053140_0_0_1"/>
<evidence type="ECO:0000313" key="2">
    <source>
        <dbReference type="Proteomes" id="UP000032141"/>
    </source>
</evidence>
<reference evidence="1 2" key="1">
    <citation type="journal article" date="2014" name="Genome Biol.">
        <title>Transcriptome and methylome profiling reveals relics of genome dominance in the mesopolyploid Brassica oleracea.</title>
        <authorList>
            <person name="Parkin I.A."/>
            <person name="Koh C."/>
            <person name="Tang H."/>
            <person name="Robinson S.J."/>
            <person name="Kagale S."/>
            <person name="Clarke W.E."/>
            <person name="Town C.D."/>
            <person name="Nixon J."/>
            <person name="Krishnakumar V."/>
            <person name="Bidwell S.L."/>
            <person name="Denoeud F."/>
            <person name="Belcram H."/>
            <person name="Links M.G."/>
            <person name="Just J."/>
            <person name="Clarke C."/>
            <person name="Bender T."/>
            <person name="Huebert T."/>
            <person name="Mason A.S."/>
            <person name="Pires J.C."/>
            <person name="Barker G."/>
            <person name="Moore J."/>
            <person name="Walley P.G."/>
            <person name="Manoli S."/>
            <person name="Batley J."/>
            <person name="Edwards D."/>
            <person name="Nelson M.N."/>
            <person name="Wang X."/>
            <person name="Paterson A.H."/>
            <person name="King G."/>
            <person name="Bancroft I."/>
            <person name="Chalhoub B."/>
            <person name="Sharpe A.G."/>
        </authorList>
    </citation>
    <scope>NUCLEOTIDE SEQUENCE</scope>
    <source>
        <strain evidence="1 2">cv. TO1000</strain>
    </source>
</reference>
<dbReference type="EnsemblPlants" id="Bo4g084830.1">
    <property type="protein sequence ID" value="Bo4g084830.1"/>
    <property type="gene ID" value="Bo4g084830"/>
</dbReference>
<keyword evidence="2" id="KW-1185">Reference proteome</keyword>
<organism evidence="1 2">
    <name type="scientific">Brassica oleracea var. oleracea</name>
    <dbReference type="NCBI Taxonomy" id="109376"/>
    <lineage>
        <taxon>Eukaryota</taxon>
        <taxon>Viridiplantae</taxon>
        <taxon>Streptophyta</taxon>
        <taxon>Embryophyta</taxon>
        <taxon>Tracheophyta</taxon>
        <taxon>Spermatophyta</taxon>
        <taxon>Magnoliopsida</taxon>
        <taxon>eudicotyledons</taxon>
        <taxon>Gunneridae</taxon>
        <taxon>Pentapetalae</taxon>
        <taxon>rosids</taxon>
        <taxon>malvids</taxon>
        <taxon>Brassicales</taxon>
        <taxon>Brassicaceae</taxon>
        <taxon>Brassiceae</taxon>
        <taxon>Brassica</taxon>
    </lineage>
</organism>
<accession>A0A0D3BV48</accession>
<dbReference type="AlphaFoldDB" id="A0A0D3BV48"/>
<reference evidence="1" key="2">
    <citation type="submission" date="2015-03" db="UniProtKB">
        <authorList>
            <consortium name="EnsemblPlants"/>
        </authorList>
    </citation>
    <scope>IDENTIFICATION</scope>
</reference>